<reference evidence="1 2" key="1">
    <citation type="submission" date="2007-08" db="EMBL/GenBank/DDBJ databases">
        <authorList>
            <person name="Fulton L."/>
            <person name="Clifton S."/>
            <person name="Fulton B."/>
            <person name="Xu J."/>
            <person name="Minx P."/>
            <person name="Pepin K.H."/>
            <person name="Johnson M."/>
            <person name="Thiruvilangam P."/>
            <person name="Bhonagiri V."/>
            <person name="Nash W.E."/>
            <person name="Mardis E.R."/>
            <person name="Wilson R.K."/>
        </authorList>
    </citation>
    <scope>NUCLEOTIDE SEQUENCE [LARGE SCALE GENOMIC DNA]</scope>
    <source>
        <strain evidence="2">ATCC BAA-613 / DSM 15670 / CCUG 46953 / JCM 12243 / WAL 16351</strain>
    </source>
</reference>
<dbReference type="Proteomes" id="UP000005396">
    <property type="component" value="Unassembled WGS sequence"/>
</dbReference>
<dbReference type="PaxDb" id="411902-CLOBOL_04832"/>
<sequence>MFYILFLVIHVYITPSAVHKMGLYDGRCTFLIFSYDL</sequence>
<protein>
    <submittedName>
        <fullName evidence="1">Uncharacterized protein</fullName>
    </submittedName>
</protein>
<name>A8RXA0_ENTBW</name>
<organism evidence="1 2">
    <name type="scientific">Enterocloster bolteae (strain ATCC BAA-613 / DSM 15670 / CCUG 46953 / JCM 12243 / WAL 16351)</name>
    <name type="common">Clostridium bolteae</name>
    <dbReference type="NCBI Taxonomy" id="411902"/>
    <lineage>
        <taxon>Bacteria</taxon>
        <taxon>Bacillati</taxon>
        <taxon>Bacillota</taxon>
        <taxon>Clostridia</taxon>
        <taxon>Lachnospirales</taxon>
        <taxon>Lachnospiraceae</taxon>
        <taxon>Enterocloster</taxon>
    </lineage>
</organism>
<dbReference type="AlphaFoldDB" id="A8RXA0"/>
<evidence type="ECO:0000313" key="1">
    <source>
        <dbReference type="EMBL" id="EDP14852.1"/>
    </source>
</evidence>
<dbReference type="EMBL" id="ABCC02000038">
    <property type="protein sequence ID" value="EDP14852.1"/>
    <property type="molecule type" value="Genomic_DNA"/>
</dbReference>
<dbReference type="HOGENOM" id="CLU_3342197_0_0_9"/>
<gene>
    <name evidence="1" type="ORF">CLOBOL_04832</name>
</gene>
<accession>A8RXA0</accession>
<evidence type="ECO:0000313" key="2">
    <source>
        <dbReference type="Proteomes" id="UP000005396"/>
    </source>
</evidence>
<reference evidence="1 2" key="2">
    <citation type="submission" date="2007-09" db="EMBL/GenBank/DDBJ databases">
        <title>Draft genome sequence of Clostridium bolteae (ATCC BAA-613).</title>
        <authorList>
            <person name="Sudarsanam P."/>
            <person name="Ley R."/>
            <person name="Guruge J."/>
            <person name="Turnbaugh P.J."/>
            <person name="Mahowald M."/>
            <person name="Liep D."/>
            <person name="Gordon J."/>
        </authorList>
    </citation>
    <scope>NUCLEOTIDE SEQUENCE [LARGE SCALE GENOMIC DNA]</scope>
    <source>
        <strain evidence="2">ATCC BAA-613 / DSM 15670 / CCUG 46953 / JCM 12243 / WAL 16351</strain>
    </source>
</reference>
<proteinExistence type="predicted"/>
<comment type="caution">
    <text evidence="1">The sequence shown here is derived from an EMBL/GenBank/DDBJ whole genome shotgun (WGS) entry which is preliminary data.</text>
</comment>